<protein>
    <submittedName>
        <fullName evidence="2">Uncharacterized protein</fullName>
    </submittedName>
</protein>
<sequence length="232" mass="25480">MRQSHHSSSRAYAAPTQFINPLAIQTSFHSFDNGLTSPTSPTSSISSNGGDSMFDFNDDFYLPSADSLFDDSWLSYPTTSSPQSSPTYYNPNAHQYLDPIAEELEQPLNTRPAKRRKTQVEPCPCCYCQVPSTPSDSSVPSSRKSNAGKIGSSSGGGVMQPTPPLQLQFQIELTPNPTIIGYEALGADSVFLQQQLQIQQARQYMKPSDGYDSGRMDGFDGRPFFGDARTYM</sequence>
<organism evidence="2 3">
    <name type="scientific">Ascobolus immersus RN42</name>
    <dbReference type="NCBI Taxonomy" id="1160509"/>
    <lineage>
        <taxon>Eukaryota</taxon>
        <taxon>Fungi</taxon>
        <taxon>Dikarya</taxon>
        <taxon>Ascomycota</taxon>
        <taxon>Pezizomycotina</taxon>
        <taxon>Pezizomycetes</taxon>
        <taxon>Pezizales</taxon>
        <taxon>Ascobolaceae</taxon>
        <taxon>Ascobolus</taxon>
    </lineage>
</organism>
<accession>A0A3N4J2M0</accession>
<feature type="compositionally biased region" description="Low complexity" evidence="1">
    <location>
        <begin position="132"/>
        <end position="145"/>
    </location>
</feature>
<feature type="region of interest" description="Disordered" evidence="1">
    <location>
        <begin position="132"/>
        <end position="161"/>
    </location>
</feature>
<evidence type="ECO:0000313" key="2">
    <source>
        <dbReference type="EMBL" id="RPA88134.1"/>
    </source>
</evidence>
<dbReference type="AlphaFoldDB" id="A0A3N4J2M0"/>
<evidence type="ECO:0000313" key="3">
    <source>
        <dbReference type="Proteomes" id="UP000275078"/>
    </source>
</evidence>
<gene>
    <name evidence="2" type="ORF">BJ508DRAFT_410017</name>
</gene>
<evidence type="ECO:0000256" key="1">
    <source>
        <dbReference type="SAM" id="MobiDB-lite"/>
    </source>
</evidence>
<dbReference type="EMBL" id="ML119645">
    <property type="protein sequence ID" value="RPA88134.1"/>
    <property type="molecule type" value="Genomic_DNA"/>
</dbReference>
<reference evidence="2 3" key="1">
    <citation type="journal article" date="2018" name="Nat. Ecol. Evol.">
        <title>Pezizomycetes genomes reveal the molecular basis of ectomycorrhizal truffle lifestyle.</title>
        <authorList>
            <person name="Murat C."/>
            <person name="Payen T."/>
            <person name="Noel B."/>
            <person name="Kuo A."/>
            <person name="Morin E."/>
            <person name="Chen J."/>
            <person name="Kohler A."/>
            <person name="Krizsan K."/>
            <person name="Balestrini R."/>
            <person name="Da Silva C."/>
            <person name="Montanini B."/>
            <person name="Hainaut M."/>
            <person name="Levati E."/>
            <person name="Barry K.W."/>
            <person name="Belfiori B."/>
            <person name="Cichocki N."/>
            <person name="Clum A."/>
            <person name="Dockter R.B."/>
            <person name="Fauchery L."/>
            <person name="Guy J."/>
            <person name="Iotti M."/>
            <person name="Le Tacon F."/>
            <person name="Lindquist E.A."/>
            <person name="Lipzen A."/>
            <person name="Malagnac F."/>
            <person name="Mello A."/>
            <person name="Molinier V."/>
            <person name="Miyauchi S."/>
            <person name="Poulain J."/>
            <person name="Riccioni C."/>
            <person name="Rubini A."/>
            <person name="Sitrit Y."/>
            <person name="Splivallo R."/>
            <person name="Traeger S."/>
            <person name="Wang M."/>
            <person name="Zifcakova L."/>
            <person name="Wipf D."/>
            <person name="Zambonelli A."/>
            <person name="Paolocci F."/>
            <person name="Nowrousian M."/>
            <person name="Ottonello S."/>
            <person name="Baldrian P."/>
            <person name="Spatafora J.W."/>
            <person name="Henrissat B."/>
            <person name="Nagy L.G."/>
            <person name="Aury J.M."/>
            <person name="Wincker P."/>
            <person name="Grigoriev I.V."/>
            <person name="Bonfante P."/>
            <person name="Martin F.M."/>
        </authorList>
    </citation>
    <scope>NUCLEOTIDE SEQUENCE [LARGE SCALE GENOMIC DNA]</scope>
    <source>
        <strain evidence="2 3">RN42</strain>
    </source>
</reference>
<dbReference type="Proteomes" id="UP000275078">
    <property type="component" value="Unassembled WGS sequence"/>
</dbReference>
<proteinExistence type="predicted"/>
<name>A0A3N4J2M0_ASCIM</name>
<keyword evidence="3" id="KW-1185">Reference proteome</keyword>